<dbReference type="SUPFAM" id="SSF53067">
    <property type="entry name" value="Actin-like ATPase domain"/>
    <property type="match status" value="2"/>
</dbReference>
<dbReference type="GO" id="GO:0016773">
    <property type="term" value="F:phosphotransferase activity, alcohol group as acceptor"/>
    <property type="evidence" value="ECO:0007669"/>
    <property type="project" value="InterPro"/>
</dbReference>
<dbReference type="PIRSF" id="PIRSF000538">
    <property type="entry name" value="GlpK"/>
    <property type="match status" value="1"/>
</dbReference>
<keyword evidence="2" id="KW-0859">Xylose metabolism</keyword>
<comment type="similarity">
    <text evidence="1 5">Belongs to the FGGY kinase family.</text>
</comment>
<keyword evidence="9" id="KW-1185">Reference proteome</keyword>
<dbReference type="OrthoDB" id="9782710at2"/>
<evidence type="ECO:0000256" key="5">
    <source>
        <dbReference type="RuleBase" id="RU003733"/>
    </source>
</evidence>
<feature type="domain" description="Carbohydrate kinase FGGY C-terminal" evidence="7">
    <location>
        <begin position="248"/>
        <end position="437"/>
    </location>
</feature>
<sequence length="495" mass="52769">MGTKAAVVDLSGRILGKAFEEVPLRHPKPRWAEQDLAEIEASAHRTIGRALAASGRAKDVAGVAFSGQMSGIGTIDAEFRPATYFDSWLDSRCTPYIEEMAEHAQRVVELSGCPPTYSHGPKIVWWQRERPGDFARIERFVVPGAFVAGRLCGLAPKEAFIDRTYLHFSNLSETAAARWSDELLDEFGVDKRVLPRIVDPLDIVGQVTREAAESTGLPPGTPVAAGAGDQSAASLGAGVVSGGQVFDSAGTASVFAVCTDGFRPDTAHLTLTSGHSVIPGRFITLAFINGGGLALRWFRDEVAAGRLAGSPTAYAVLDELAAAVEPGSDGLLWFPHFQGGVLPPQPRARGAWVGLTAGHGRGHMFRSLLEGIAYEYAVWADLVRRSGQNLHEARALGGGAASSLWNGIKADVLGIDWVPTVRQECGVLADALIAAAATGHVDDVAATAQAWQDTAPPIRSDPDRHATYRELRVAFEVLRRQLGPVYDRLGALSGR</sequence>
<dbReference type="GO" id="GO:0042732">
    <property type="term" value="P:D-xylose metabolic process"/>
    <property type="evidence" value="ECO:0007669"/>
    <property type="project" value="UniProtKB-KW"/>
</dbReference>
<dbReference type="CDD" id="cd00366">
    <property type="entry name" value="ASKHA_NBD_FGGY"/>
    <property type="match status" value="1"/>
</dbReference>
<dbReference type="InterPro" id="IPR000577">
    <property type="entry name" value="Carb_kinase_FGGY"/>
</dbReference>
<dbReference type="GO" id="GO:0016301">
    <property type="term" value="F:kinase activity"/>
    <property type="evidence" value="ECO:0007669"/>
    <property type="project" value="UniProtKB-KW"/>
</dbReference>
<evidence type="ECO:0000256" key="4">
    <source>
        <dbReference type="ARBA" id="ARBA00022777"/>
    </source>
</evidence>
<evidence type="ECO:0000256" key="3">
    <source>
        <dbReference type="ARBA" id="ARBA00022679"/>
    </source>
</evidence>
<dbReference type="PANTHER" id="PTHR43095:SF5">
    <property type="entry name" value="XYLULOSE KINASE"/>
    <property type="match status" value="1"/>
</dbReference>
<accession>A0A4R5A4E8</accession>
<evidence type="ECO:0000256" key="2">
    <source>
        <dbReference type="ARBA" id="ARBA00022629"/>
    </source>
</evidence>
<dbReference type="EMBL" id="SMLB01000050">
    <property type="protein sequence ID" value="TDD65554.1"/>
    <property type="molecule type" value="Genomic_DNA"/>
</dbReference>
<dbReference type="InterPro" id="IPR018485">
    <property type="entry name" value="FGGY_C"/>
</dbReference>
<dbReference type="AlphaFoldDB" id="A0A4R5A4E8"/>
<protein>
    <submittedName>
        <fullName evidence="8">Xylulose kinase</fullName>
    </submittedName>
</protein>
<gene>
    <name evidence="8" type="ORF">E1262_24920</name>
</gene>
<comment type="caution">
    <text evidence="8">The sequence shown here is derived from an EMBL/GenBank/DDBJ whole genome shotgun (WGS) entry which is preliminary data.</text>
</comment>
<evidence type="ECO:0000256" key="1">
    <source>
        <dbReference type="ARBA" id="ARBA00009156"/>
    </source>
</evidence>
<dbReference type="PROSITE" id="PS00445">
    <property type="entry name" value="FGGY_KINASES_2"/>
    <property type="match status" value="1"/>
</dbReference>
<dbReference type="InterPro" id="IPR043129">
    <property type="entry name" value="ATPase_NBD"/>
</dbReference>
<dbReference type="PANTHER" id="PTHR43095">
    <property type="entry name" value="SUGAR KINASE"/>
    <property type="match status" value="1"/>
</dbReference>
<evidence type="ECO:0000313" key="9">
    <source>
        <dbReference type="Proteomes" id="UP000295217"/>
    </source>
</evidence>
<reference evidence="8 9" key="1">
    <citation type="submission" date="2019-02" db="EMBL/GenBank/DDBJ databases">
        <title>Draft genome sequences of novel Actinobacteria.</title>
        <authorList>
            <person name="Sahin N."/>
            <person name="Ay H."/>
            <person name="Saygin H."/>
        </authorList>
    </citation>
    <scope>NUCLEOTIDE SEQUENCE [LARGE SCALE GENOMIC DNA]</scope>
    <source>
        <strain evidence="8 9">8K307</strain>
    </source>
</reference>
<dbReference type="Proteomes" id="UP000295217">
    <property type="component" value="Unassembled WGS sequence"/>
</dbReference>
<dbReference type="Gene3D" id="3.30.420.40">
    <property type="match status" value="2"/>
</dbReference>
<proteinExistence type="inferred from homology"/>
<dbReference type="Pfam" id="PF00370">
    <property type="entry name" value="FGGY_N"/>
    <property type="match status" value="1"/>
</dbReference>
<dbReference type="InterPro" id="IPR018483">
    <property type="entry name" value="Carb_kinase_FGGY_CS"/>
</dbReference>
<evidence type="ECO:0000313" key="8">
    <source>
        <dbReference type="EMBL" id="TDD65554.1"/>
    </source>
</evidence>
<organism evidence="8 9">
    <name type="scientific">Jiangella aurantiaca</name>
    <dbReference type="NCBI Taxonomy" id="2530373"/>
    <lineage>
        <taxon>Bacteria</taxon>
        <taxon>Bacillati</taxon>
        <taxon>Actinomycetota</taxon>
        <taxon>Actinomycetes</taxon>
        <taxon>Jiangellales</taxon>
        <taxon>Jiangellaceae</taxon>
        <taxon>Jiangella</taxon>
    </lineage>
</organism>
<feature type="domain" description="Carbohydrate kinase FGGY N-terminal" evidence="6">
    <location>
        <begin position="2"/>
        <end position="236"/>
    </location>
</feature>
<evidence type="ECO:0000259" key="6">
    <source>
        <dbReference type="Pfam" id="PF00370"/>
    </source>
</evidence>
<dbReference type="InterPro" id="IPR050406">
    <property type="entry name" value="FGGY_Carb_Kinase"/>
</dbReference>
<keyword evidence="4 5" id="KW-0418">Kinase</keyword>
<name>A0A4R5A4E8_9ACTN</name>
<dbReference type="InterPro" id="IPR018484">
    <property type="entry name" value="FGGY_N"/>
</dbReference>
<keyword evidence="2" id="KW-0119">Carbohydrate metabolism</keyword>
<keyword evidence="3 5" id="KW-0808">Transferase</keyword>
<evidence type="ECO:0000259" key="7">
    <source>
        <dbReference type="Pfam" id="PF02782"/>
    </source>
</evidence>
<dbReference type="Pfam" id="PF02782">
    <property type="entry name" value="FGGY_C"/>
    <property type="match status" value="1"/>
</dbReference>